<dbReference type="OrthoDB" id="5125363at2"/>
<gene>
    <name evidence="2" type="ORF">EVS81_00935</name>
</gene>
<organism evidence="2 3">
    <name type="scientific">Leucobacter triazinivorans</name>
    <dbReference type="NCBI Taxonomy" id="1784719"/>
    <lineage>
        <taxon>Bacteria</taxon>
        <taxon>Bacillati</taxon>
        <taxon>Actinomycetota</taxon>
        <taxon>Actinomycetes</taxon>
        <taxon>Micrococcales</taxon>
        <taxon>Microbacteriaceae</taxon>
        <taxon>Leucobacter</taxon>
    </lineage>
</organism>
<sequence>MGARTLLVLLGVAGLVAYSILGALLMNDWAVAAASELPLEQAVAAMNAAGQPYGVWAGIGFAAFGILLALGWGVLALFAREQQPGWAVLLLFGSILAAGAPAYFFASFGNLNSVGDTFVGWDADAAFALELPLYAASAIGAGAVLVAVVLGLVGEAPRGRRGASAPGPAHCE</sequence>
<name>A0A4P6KBR5_9MICO</name>
<evidence type="ECO:0000313" key="3">
    <source>
        <dbReference type="Proteomes" id="UP000289260"/>
    </source>
</evidence>
<evidence type="ECO:0000256" key="1">
    <source>
        <dbReference type="SAM" id="Phobius"/>
    </source>
</evidence>
<keyword evidence="1" id="KW-1133">Transmembrane helix</keyword>
<evidence type="ECO:0000313" key="2">
    <source>
        <dbReference type="EMBL" id="QBE47572.1"/>
    </source>
</evidence>
<keyword evidence="1" id="KW-0812">Transmembrane</keyword>
<feature type="transmembrane region" description="Helical" evidence="1">
    <location>
        <begin position="53"/>
        <end position="79"/>
    </location>
</feature>
<feature type="transmembrane region" description="Helical" evidence="1">
    <location>
        <begin position="131"/>
        <end position="153"/>
    </location>
</feature>
<accession>A0A4P6KBR5</accession>
<feature type="transmembrane region" description="Helical" evidence="1">
    <location>
        <begin position="86"/>
        <end position="111"/>
    </location>
</feature>
<keyword evidence="1" id="KW-0472">Membrane</keyword>
<dbReference type="KEGG" id="ltr:EVS81_00935"/>
<reference evidence="2 3" key="1">
    <citation type="submission" date="2019-02" db="EMBL/GenBank/DDBJ databases">
        <authorList>
            <person name="Sun L."/>
            <person name="Pan D."/>
            <person name="Wu X."/>
        </authorList>
    </citation>
    <scope>NUCLEOTIDE SEQUENCE [LARGE SCALE GENOMIC DNA]</scope>
    <source>
        <strain evidence="2 3">JW-1</strain>
    </source>
</reference>
<dbReference type="AlphaFoldDB" id="A0A4P6KBR5"/>
<dbReference type="RefSeq" id="WP_130108730.1">
    <property type="nucleotide sequence ID" value="NZ_CP035806.1"/>
</dbReference>
<protein>
    <submittedName>
        <fullName evidence="2">Uncharacterized protein</fullName>
    </submittedName>
</protein>
<keyword evidence="3" id="KW-1185">Reference proteome</keyword>
<dbReference type="EMBL" id="CP035806">
    <property type="protein sequence ID" value="QBE47572.1"/>
    <property type="molecule type" value="Genomic_DNA"/>
</dbReference>
<dbReference type="Proteomes" id="UP000289260">
    <property type="component" value="Chromosome"/>
</dbReference>
<proteinExistence type="predicted"/>